<feature type="compositionally biased region" description="Acidic residues" evidence="4">
    <location>
        <begin position="222"/>
        <end position="241"/>
    </location>
</feature>
<keyword evidence="2 3" id="KW-0539">Nucleus</keyword>
<evidence type="ECO:0000256" key="2">
    <source>
        <dbReference type="PROSITE-ProRule" id="PRU00108"/>
    </source>
</evidence>
<reference evidence="6" key="1">
    <citation type="submission" date="2018-11" db="EMBL/GenBank/DDBJ databases">
        <authorList>
            <consortium name="Pathogen Informatics"/>
        </authorList>
    </citation>
    <scope>NUCLEOTIDE SEQUENCE</scope>
</reference>
<keyword evidence="7" id="KW-1185">Reference proteome</keyword>
<dbReference type="SMART" id="SM00389">
    <property type="entry name" value="HOX"/>
    <property type="match status" value="1"/>
</dbReference>
<name>A0A448WRG8_9PLAT</name>
<dbReference type="Proteomes" id="UP000784294">
    <property type="component" value="Unassembled WGS sequence"/>
</dbReference>
<dbReference type="PANTHER" id="PTHR24329">
    <property type="entry name" value="HOMEOBOX PROTEIN ARISTALESS"/>
    <property type="match status" value="1"/>
</dbReference>
<proteinExistence type="predicted"/>
<dbReference type="SUPFAM" id="SSF46689">
    <property type="entry name" value="Homeodomain-like"/>
    <property type="match status" value="1"/>
</dbReference>
<dbReference type="InterPro" id="IPR001356">
    <property type="entry name" value="HD"/>
</dbReference>
<accession>A0A448WRG8</accession>
<keyword evidence="2 3" id="KW-0371">Homeobox</keyword>
<dbReference type="PROSITE" id="PS50071">
    <property type="entry name" value="HOMEOBOX_2"/>
    <property type="match status" value="1"/>
</dbReference>
<feature type="compositionally biased region" description="Low complexity" evidence="4">
    <location>
        <begin position="85"/>
        <end position="106"/>
    </location>
</feature>
<dbReference type="GO" id="GO:0005634">
    <property type="term" value="C:nucleus"/>
    <property type="evidence" value="ECO:0007669"/>
    <property type="project" value="UniProtKB-SubCell"/>
</dbReference>
<protein>
    <recommendedName>
        <fullName evidence="5">Homeobox domain-containing protein</fullName>
    </recommendedName>
</protein>
<feature type="domain" description="Homeobox" evidence="5">
    <location>
        <begin position="252"/>
        <end position="317"/>
    </location>
</feature>
<evidence type="ECO:0000313" key="7">
    <source>
        <dbReference type="Proteomes" id="UP000784294"/>
    </source>
</evidence>
<comment type="subcellular location">
    <subcellularLocation>
        <location evidence="1 2 3">Nucleus</location>
    </subcellularLocation>
</comment>
<dbReference type="Gene3D" id="1.10.10.60">
    <property type="entry name" value="Homeodomain-like"/>
    <property type="match status" value="1"/>
</dbReference>
<evidence type="ECO:0000259" key="5">
    <source>
        <dbReference type="PROSITE" id="PS50071"/>
    </source>
</evidence>
<evidence type="ECO:0000256" key="3">
    <source>
        <dbReference type="RuleBase" id="RU000682"/>
    </source>
</evidence>
<dbReference type="AlphaFoldDB" id="A0A448WRG8"/>
<feature type="region of interest" description="Disordered" evidence="4">
    <location>
        <begin position="83"/>
        <end position="189"/>
    </location>
</feature>
<dbReference type="EMBL" id="CAAALY010036912">
    <property type="protein sequence ID" value="VEL18414.1"/>
    <property type="molecule type" value="Genomic_DNA"/>
</dbReference>
<dbReference type="InterPro" id="IPR050649">
    <property type="entry name" value="Paired_Homeobox_TFs"/>
</dbReference>
<dbReference type="PANTHER" id="PTHR24329:SF303">
    <property type="entry name" value="PAIRED MESODERM HOMEOBOX PROTEIN 2A"/>
    <property type="match status" value="1"/>
</dbReference>
<dbReference type="OrthoDB" id="6159439at2759"/>
<dbReference type="CDD" id="cd00086">
    <property type="entry name" value="homeodomain"/>
    <property type="match status" value="1"/>
</dbReference>
<dbReference type="InterPro" id="IPR009057">
    <property type="entry name" value="Homeodomain-like_sf"/>
</dbReference>
<feature type="compositionally biased region" description="Basic and acidic residues" evidence="4">
    <location>
        <begin position="161"/>
        <end position="175"/>
    </location>
</feature>
<feature type="region of interest" description="Disordered" evidence="4">
    <location>
        <begin position="212"/>
        <end position="259"/>
    </location>
</feature>
<gene>
    <name evidence="6" type="ORF">PXEA_LOCUS11854</name>
</gene>
<evidence type="ECO:0000256" key="1">
    <source>
        <dbReference type="ARBA" id="ARBA00004123"/>
    </source>
</evidence>
<evidence type="ECO:0000256" key="4">
    <source>
        <dbReference type="SAM" id="MobiDB-lite"/>
    </source>
</evidence>
<comment type="caution">
    <text evidence="6">The sequence shown here is derived from an EMBL/GenBank/DDBJ whole genome shotgun (WGS) entry which is preliminary data.</text>
</comment>
<keyword evidence="2 3" id="KW-0238">DNA-binding</keyword>
<dbReference type="GO" id="GO:0000977">
    <property type="term" value="F:RNA polymerase II transcription regulatory region sequence-specific DNA binding"/>
    <property type="evidence" value="ECO:0007669"/>
    <property type="project" value="TreeGrafter"/>
</dbReference>
<dbReference type="Pfam" id="PF00046">
    <property type="entry name" value="Homeodomain"/>
    <property type="match status" value="1"/>
</dbReference>
<dbReference type="GO" id="GO:0000981">
    <property type="term" value="F:DNA-binding transcription factor activity, RNA polymerase II-specific"/>
    <property type="evidence" value="ECO:0007669"/>
    <property type="project" value="TreeGrafter"/>
</dbReference>
<organism evidence="6 7">
    <name type="scientific">Protopolystoma xenopodis</name>
    <dbReference type="NCBI Taxonomy" id="117903"/>
    <lineage>
        <taxon>Eukaryota</taxon>
        <taxon>Metazoa</taxon>
        <taxon>Spiralia</taxon>
        <taxon>Lophotrochozoa</taxon>
        <taxon>Platyhelminthes</taxon>
        <taxon>Monogenea</taxon>
        <taxon>Polyopisthocotylea</taxon>
        <taxon>Polystomatidea</taxon>
        <taxon>Polystomatidae</taxon>
        <taxon>Protopolystoma</taxon>
    </lineage>
</organism>
<evidence type="ECO:0000313" key="6">
    <source>
        <dbReference type="EMBL" id="VEL18414.1"/>
    </source>
</evidence>
<sequence length="317" mass="34375">MANQRNAIAVATEATLSVSPVCSRAEGEEVYWRDGQALSEAPPFLPHVAGFHRPPGDQTDHELPACSLAALICTPMPCTSMAPFSSSSSSSASSSSSSSSSSSQSSVETISGLARPNARHSGRREVVSTAVEPSHWDASDICVDSSRPEGTRPTCVGPTIHSDHVETQKSSRKEEEQEGEEREAELGPGDSIARIAWLLGNNHTVEDWVATEAEDSESRGDVDEDGVPDEPEGETETEADADVAVSESDSSGRRRRTRTNFTSSQLAELEAVFRVSHYPVMYAREELAKRLGLAESRIQVRLSCIAFYLERQSKIWH</sequence>